<evidence type="ECO:0000313" key="10">
    <source>
        <dbReference type="Proteomes" id="UP001519460"/>
    </source>
</evidence>
<evidence type="ECO:0000256" key="6">
    <source>
        <dbReference type="ARBA" id="ARBA00023295"/>
    </source>
</evidence>
<dbReference type="Proteomes" id="UP001519460">
    <property type="component" value="Unassembled WGS sequence"/>
</dbReference>
<comment type="similarity">
    <text evidence="2">Belongs to the glycosyl hydrolase 38 family.</text>
</comment>
<evidence type="ECO:0000256" key="2">
    <source>
        <dbReference type="ARBA" id="ARBA00009792"/>
    </source>
</evidence>
<dbReference type="GO" id="GO:0046872">
    <property type="term" value="F:metal ion binding"/>
    <property type="evidence" value="ECO:0007669"/>
    <property type="project" value="UniProtKB-KW"/>
</dbReference>
<dbReference type="Pfam" id="PF09261">
    <property type="entry name" value="Alpha-mann_mid"/>
    <property type="match status" value="1"/>
</dbReference>
<dbReference type="InterPro" id="IPR015341">
    <property type="entry name" value="Glyco_hydro_38_cen"/>
</dbReference>
<dbReference type="SUPFAM" id="SSF88713">
    <property type="entry name" value="Glycoside hydrolase/deacetylase"/>
    <property type="match status" value="1"/>
</dbReference>
<evidence type="ECO:0000256" key="3">
    <source>
        <dbReference type="ARBA" id="ARBA00012752"/>
    </source>
</evidence>
<reference evidence="9 10" key="1">
    <citation type="journal article" date="2023" name="Sci. Data">
        <title>Genome assembly of the Korean intertidal mud-creeper Batillaria attramentaria.</title>
        <authorList>
            <person name="Patra A.K."/>
            <person name="Ho P.T."/>
            <person name="Jun S."/>
            <person name="Lee S.J."/>
            <person name="Kim Y."/>
            <person name="Won Y.J."/>
        </authorList>
    </citation>
    <scope>NUCLEOTIDE SEQUENCE [LARGE SCALE GENOMIC DNA]</scope>
    <source>
        <strain evidence="9">Wonlab-2016</strain>
    </source>
</reference>
<dbReference type="InterPro" id="IPR028995">
    <property type="entry name" value="Glyco_hydro_57/38_cen_sf"/>
</dbReference>
<dbReference type="EC" id="3.2.1.24" evidence="3"/>
<dbReference type="FunFam" id="1.20.1270.50:FF:000004">
    <property type="entry name" value="alpha-mannosidase 2C1 isoform X1"/>
    <property type="match status" value="1"/>
</dbReference>
<keyword evidence="6" id="KW-0326">Glycosidase</keyword>
<sequence length="1043" mass="118276">MDPHVPFKHRRTTLERAEKFISTHHFTDVNLRSRLYPEKVPVTSIHHFAAPDRVPFEQAKDGTYKPVKVGQTFGPTWSTHWFRLDVVVPERWVGQEVRLIWNSHSEALIWVDGQPRQGLSGEKNRLDYVLSLKQEKSCLRHEIYVEMACNGLFGAGEHLIQAPDPNKQFTLECVDIATFDRDVYSLILDMEILHGMAKELPEADRGFQALYAANDFVTACTVTDKSTYKRAHEIAEKFFSQRNGDTQHTVHAMGHAHMDTAWLWPYAETMRKCAQQYAWVKEQYPSLYQDICKFVKLGQFIPVGGTWVEMDGYVPSGEAFVRQFLYGQRFFQQEFGFWLPDTFGYASQLPQIMKQCGINRFLTQKLSWNLVNKFPHHTFWWEGLDGSKVLAHFPPGDNYCMEGQVKEHHTFWWEGLDGSQVLSHFPPGDSYHMEATVKEVLYTLSNFRDKGRSSRSVFLFGYGDGGNGPDEHMLGRLKRMEDIDGLPRVKMSTPDEFFTAVEQEDVGKLCTWRGELYLEMHNGTYTTHAKVKERNRRCEFLLQEAEQLWAVAVGLSLQAAGREGDAGSGGVYPGKALERLWKLLLLNQFHDVLPGSSINMVYHDAHRLYTEIETEGFQLMEKSMPLLASALNVGESKGERTPLVVNTLSWERTAVVPLPASHTEQPSKRRKTQGQTDKQGSTLAMLKVPSCSAGSLDSCMVDVDKGAEGSTILLSNSYLEAKIDSMGRLISLCSAGSPRELIKSGCSGNQFLLYDDVPLFWDAWDVMDYHLETSIEVVLSISSTSVIRQTIQLDAGCPYIKFHTQVEWHENRKFLKVEFPTNLHAFEATYEVQYGALQRPNHYNTSWDSAKFEVCGQKWMDISEHGAGFAVLTDSKYGYSAVGGILRVSLLRAPKAPDPEADMGTHQFSYAVMPHRGSWQEAGVVQAAFELNRPLRVSSVEQTVSRVTPRSFFWLDSYQVILDTVKMSEDNPASVMVVRLYEAFGGQVETTLSTCLPVRSAQRCSCLEEATEEEHLPIIVEQGVVSVPVKLRPFQIQTLLLTF</sequence>
<name>A0ABD0L1T0_9CAEN</name>
<comment type="catalytic activity">
    <reaction evidence="1">
        <text>Hydrolysis of terminal, non-reducing alpha-D-mannose residues in alpha-D-mannosides.</text>
        <dbReference type="EC" id="3.2.1.24"/>
    </reaction>
</comment>
<dbReference type="Pfam" id="PF22907">
    <property type="entry name" value="Ams1-like_1st"/>
    <property type="match status" value="1"/>
</dbReference>
<evidence type="ECO:0000256" key="5">
    <source>
        <dbReference type="ARBA" id="ARBA00022801"/>
    </source>
</evidence>
<dbReference type="SMART" id="SM00872">
    <property type="entry name" value="Alpha-mann_mid"/>
    <property type="match status" value="1"/>
</dbReference>
<dbReference type="InterPro" id="IPR027291">
    <property type="entry name" value="Glyco_hydro_38_N_sf"/>
</dbReference>
<dbReference type="InterPro" id="IPR011013">
    <property type="entry name" value="Gal_mutarotase_sf_dom"/>
</dbReference>
<feature type="domain" description="Glycoside hydrolase family 38 central" evidence="8">
    <location>
        <begin position="519"/>
        <end position="609"/>
    </location>
</feature>
<dbReference type="PANTHER" id="PTHR46017">
    <property type="entry name" value="ALPHA-MANNOSIDASE 2C1"/>
    <property type="match status" value="1"/>
</dbReference>
<dbReference type="Gene3D" id="2.60.40.2220">
    <property type="match status" value="1"/>
</dbReference>
<dbReference type="EMBL" id="JACVVK020000096">
    <property type="protein sequence ID" value="KAK7493075.1"/>
    <property type="molecule type" value="Genomic_DNA"/>
</dbReference>
<dbReference type="InterPro" id="IPR011682">
    <property type="entry name" value="Glyco_hydro_38_C"/>
</dbReference>
<dbReference type="Pfam" id="PF01074">
    <property type="entry name" value="Glyco_hydro_38N"/>
    <property type="match status" value="2"/>
</dbReference>
<dbReference type="AlphaFoldDB" id="A0ABD0L1T0"/>
<comment type="caution">
    <text evidence="9">The sequence shown here is derived from an EMBL/GenBank/DDBJ whole genome shotgun (WGS) entry which is preliminary data.</text>
</comment>
<evidence type="ECO:0000256" key="1">
    <source>
        <dbReference type="ARBA" id="ARBA00000365"/>
    </source>
</evidence>
<dbReference type="InterPro" id="IPR011330">
    <property type="entry name" value="Glyco_hydro/deAcase_b/a-brl"/>
</dbReference>
<dbReference type="Pfam" id="PF07748">
    <property type="entry name" value="Glyco_hydro_38C"/>
    <property type="match status" value="1"/>
</dbReference>
<evidence type="ECO:0000313" key="9">
    <source>
        <dbReference type="EMBL" id="KAK7493075.1"/>
    </source>
</evidence>
<evidence type="ECO:0000256" key="7">
    <source>
        <dbReference type="SAM" id="MobiDB-lite"/>
    </source>
</evidence>
<evidence type="ECO:0000259" key="8">
    <source>
        <dbReference type="SMART" id="SM00872"/>
    </source>
</evidence>
<dbReference type="InterPro" id="IPR054723">
    <property type="entry name" value="Ams1-like_N"/>
</dbReference>
<dbReference type="SUPFAM" id="SSF74650">
    <property type="entry name" value="Galactose mutarotase-like"/>
    <property type="match status" value="1"/>
</dbReference>
<dbReference type="Gene3D" id="3.20.110.10">
    <property type="entry name" value="Glycoside hydrolase 38, N terminal domain"/>
    <property type="match status" value="1"/>
</dbReference>
<feature type="region of interest" description="Disordered" evidence="7">
    <location>
        <begin position="657"/>
        <end position="679"/>
    </location>
</feature>
<dbReference type="InterPro" id="IPR000602">
    <property type="entry name" value="Glyco_hydro_38_N"/>
</dbReference>
<dbReference type="InterPro" id="IPR041147">
    <property type="entry name" value="GH38_C"/>
</dbReference>
<dbReference type="PANTHER" id="PTHR46017:SF1">
    <property type="entry name" value="ALPHA-MANNOSIDASE 2C1"/>
    <property type="match status" value="1"/>
</dbReference>
<gene>
    <name evidence="9" type="ORF">BaRGS_00015596</name>
</gene>
<organism evidence="9 10">
    <name type="scientific">Batillaria attramentaria</name>
    <dbReference type="NCBI Taxonomy" id="370345"/>
    <lineage>
        <taxon>Eukaryota</taxon>
        <taxon>Metazoa</taxon>
        <taxon>Spiralia</taxon>
        <taxon>Lophotrochozoa</taxon>
        <taxon>Mollusca</taxon>
        <taxon>Gastropoda</taxon>
        <taxon>Caenogastropoda</taxon>
        <taxon>Sorbeoconcha</taxon>
        <taxon>Cerithioidea</taxon>
        <taxon>Batillariidae</taxon>
        <taxon>Batillaria</taxon>
    </lineage>
</organism>
<dbReference type="InterPro" id="IPR037094">
    <property type="entry name" value="Glyco_hydro_38_cen_sf"/>
</dbReference>
<dbReference type="GO" id="GO:0004559">
    <property type="term" value="F:alpha-mannosidase activity"/>
    <property type="evidence" value="ECO:0007669"/>
    <property type="project" value="UniProtKB-EC"/>
</dbReference>
<evidence type="ECO:0000256" key="4">
    <source>
        <dbReference type="ARBA" id="ARBA00022723"/>
    </source>
</evidence>
<dbReference type="Pfam" id="PF17677">
    <property type="entry name" value="Glyco_hydro38C2"/>
    <property type="match status" value="1"/>
</dbReference>
<keyword evidence="5" id="KW-0378">Hydrolase</keyword>
<accession>A0ABD0L1T0</accession>
<proteinExistence type="inferred from homology"/>
<keyword evidence="4" id="KW-0479">Metal-binding</keyword>
<protein>
    <recommendedName>
        <fullName evidence="3">alpha-mannosidase</fullName>
        <ecNumber evidence="3">3.2.1.24</ecNumber>
    </recommendedName>
</protein>
<dbReference type="SUPFAM" id="SSF88688">
    <property type="entry name" value="Families 57/38 glycoside transferase middle domain"/>
    <property type="match status" value="1"/>
</dbReference>
<dbReference type="FunFam" id="2.70.98.30:FF:000001">
    <property type="entry name" value="alpha-mannosidase 2C1 isoform X2"/>
    <property type="match status" value="1"/>
</dbReference>
<keyword evidence="10" id="KW-1185">Reference proteome</keyword>
<dbReference type="Gene3D" id="1.20.1270.50">
    <property type="entry name" value="Glycoside hydrolase family 38, central domain"/>
    <property type="match status" value="1"/>
</dbReference>
<dbReference type="Gene3D" id="2.70.98.30">
    <property type="entry name" value="Golgi alpha-mannosidase II, domain 4"/>
    <property type="match status" value="1"/>
</dbReference>